<evidence type="ECO:0000256" key="2">
    <source>
        <dbReference type="ARBA" id="ARBA00023004"/>
    </source>
</evidence>
<dbReference type="SUPFAM" id="SSF53706">
    <property type="entry name" value="Formate dehydrogenase/DMSO reductase, domains 1-3"/>
    <property type="match status" value="1"/>
</dbReference>
<protein>
    <recommendedName>
        <fullName evidence="4">4Fe-4S Mo/W bis-MGD-type domain-containing protein</fullName>
    </recommendedName>
</protein>
<keyword evidence="1" id="KW-0479">Metal-binding</keyword>
<reference evidence="5" key="1">
    <citation type="journal article" date="2015" name="Nature">
        <title>Complex archaea that bridge the gap between prokaryotes and eukaryotes.</title>
        <authorList>
            <person name="Spang A."/>
            <person name="Saw J.H."/>
            <person name="Jorgensen S.L."/>
            <person name="Zaremba-Niedzwiedzka K."/>
            <person name="Martijn J."/>
            <person name="Lind A.E."/>
            <person name="van Eijk R."/>
            <person name="Schleper C."/>
            <person name="Guy L."/>
            <person name="Ettema T.J."/>
        </authorList>
    </citation>
    <scope>NUCLEOTIDE SEQUENCE</scope>
</reference>
<dbReference type="InterPro" id="IPR006656">
    <property type="entry name" value="Mopterin_OxRdtase"/>
</dbReference>
<dbReference type="GO" id="GO:0046872">
    <property type="term" value="F:metal ion binding"/>
    <property type="evidence" value="ECO:0007669"/>
    <property type="project" value="UniProtKB-KW"/>
</dbReference>
<organism evidence="5">
    <name type="scientific">marine sediment metagenome</name>
    <dbReference type="NCBI Taxonomy" id="412755"/>
    <lineage>
        <taxon>unclassified sequences</taxon>
        <taxon>metagenomes</taxon>
        <taxon>ecological metagenomes</taxon>
    </lineage>
</organism>
<feature type="non-terminal residue" evidence="5">
    <location>
        <position position="179"/>
    </location>
</feature>
<accession>A0A0F9JVH7</accession>
<dbReference type="EMBL" id="LAZR01009255">
    <property type="protein sequence ID" value="KKM73723.1"/>
    <property type="molecule type" value="Genomic_DNA"/>
</dbReference>
<dbReference type="Pfam" id="PF00384">
    <property type="entry name" value="Molybdopterin"/>
    <property type="match status" value="1"/>
</dbReference>
<dbReference type="PANTHER" id="PTHR43742">
    <property type="entry name" value="TRIMETHYLAMINE-N-OXIDE REDUCTASE"/>
    <property type="match status" value="1"/>
</dbReference>
<evidence type="ECO:0000259" key="4">
    <source>
        <dbReference type="PROSITE" id="PS51669"/>
    </source>
</evidence>
<feature type="domain" description="4Fe-4S Mo/W bis-MGD-type" evidence="4">
    <location>
        <begin position="4"/>
        <end position="60"/>
    </location>
</feature>
<dbReference type="InterPro" id="IPR050612">
    <property type="entry name" value="Prok_Mopterin_Oxidored"/>
</dbReference>
<comment type="caution">
    <text evidence="5">The sequence shown here is derived from an EMBL/GenBank/DDBJ whole genome shotgun (WGS) entry which is preliminary data.</text>
</comment>
<dbReference type="SMART" id="SM00926">
    <property type="entry name" value="Molybdop_Fe4S4"/>
    <property type="match status" value="1"/>
</dbReference>
<dbReference type="GO" id="GO:0016491">
    <property type="term" value="F:oxidoreductase activity"/>
    <property type="evidence" value="ECO:0007669"/>
    <property type="project" value="InterPro"/>
</dbReference>
<keyword evidence="2" id="KW-0408">Iron</keyword>
<dbReference type="GO" id="GO:0051536">
    <property type="term" value="F:iron-sulfur cluster binding"/>
    <property type="evidence" value="ECO:0007669"/>
    <property type="project" value="UniProtKB-KW"/>
</dbReference>
<evidence type="ECO:0000313" key="5">
    <source>
        <dbReference type="EMBL" id="KKM73723.1"/>
    </source>
</evidence>
<keyword evidence="3" id="KW-0411">Iron-sulfur</keyword>
<evidence type="ECO:0000256" key="3">
    <source>
        <dbReference type="ARBA" id="ARBA00023014"/>
    </source>
</evidence>
<dbReference type="Gene3D" id="3.40.228.10">
    <property type="entry name" value="Dimethylsulfoxide Reductase, domain 2"/>
    <property type="match status" value="1"/>
</dbReference>
<dbReference type="PANTHER" id="PTHR43742:SF6">
    <property type="entry name" value="OXIDOREDUCTASE YYAE-RELATED"/>
    <property type="match status" value="1"/>
</dbReference>
<dbReference type="PROSITE" id="PS51669">
    <property type="entry name" value="4FE4S_MOW_BIS_MGD"/>
    <property type="match status" value="1"/>
</dbReference>
<gene>
    <name evidence="5" type="ORF">LCGC14_1407530</name>
</gene>
<proteinExistence type="predicted"/>
<dbReference type="AlphaFoldDB" id="A0A0F9JVH7"/>
<name>A0A0F9JVH7_9ZZZZ</name>
<dbReference type="InterPro" id="IPR006963">
    <property type="entry name" value="Mopterin_OxRdtase_4Fe-4S_dom"/>
</dbReference>
<evidence type="ECO:0000256" key="1">
    <source>
        <dbReference type="ARBA" id="ARBA00022723"/>
    </source>
</evidence>
<dbReference type="Gene3D" id="3.40.50.740">
    <property type="match status" value="1"/>
</dbReference>
<dbReference type="Pfam" id="PF04879">
    <property type="entry name" value="Molybdop_Fe4S4"/>
    <property type="match status" value="1"/>
</dbReference>
<dbReference type="Gene3D" id="2.20.25.90">
    <property type="entry name" value="ADC-like domains"/>
    <property type="match status" value="1"/>
</dbReference>
<sequence length="179" mass="20028">MEKVEKIRTVCRSCHGGCGVIAHVKNDRVIKVEGDPESPISYGSMCSKGLAITQLAYHPDRILYPMKKIGSDWRRISWEEALDTITEKFNEVIKKYGPEAIIIGQGTGRDYESHFSRFGNLLGTPNMLTAGHMCYLSRVGASLTTCGRHPVCDYANNPKCIIMWGCNPLWTNPDEYKGI</sequence>